<feature type="region of interest" description="Disordered" evidence="1">
    <location>
        <begin position="1"/>
        <end position="112"/>
    </location>
</feature>
<dbReference type="InterPro" id="IPR027417">
    <property type="entry name" value="P-loop_NTPase"/>
</dbReference>
<protein>
    <submittedName>
        <fullName evidence="2">Uncharacterized protein</fullName>
    </submittedName>
</protein>
<dbReference type="CDD" id="cd21037">
    <property type="entry name" value="MLKL_NTD"/>
    <property type="match status" value="1"/>
</dbReference>
<dbReference type="SMART" id="SM00028">
    <property type="entry name" value="TPR"/>
    <property type="match status" value="4"/>
</dbReference>
<proteinExistence type="predicted"/>
<name>A0A2H3DZN6_ARMGA</name>
<dbReference type="PANTHER" id="PTHR46082:SF6">
    <property type="entry name" value="AAA+ ATPASE DOMAIN-CONTAINING PROTEIN-RELATED"/>
    <property type="match status" value="1"/>
</dbReference>
<evidence type="ECO:0000313" key="2">
    <source>
        <dbReference type="EMBL" id="PBK94557.1"/>
    </source>
</evidence>
<dbReference type="STRING" id="47427.A0A2H3DZN6"/>
<gene>
    <name evidence="2" type="ORF">ARMGADRAFT_965352</name>
</gene>
<dbReference type="Gene3D" id="3.40.50.300">
    <property type="entry name" value="P-loop containing nucleotide triphosphate hydrolases"/>
    <property type="match status" value="1"/>
</dbReference>
<keyword evidence="3" id="KW-1185">Reference proteome</keyword>
<dbReference type="InterPro" id="IPR036537">
    <property type="entry name" value="Adaptor_Cbl_N_dom_sf"/>
</dbReference>
<dbReference type="SUPFAM" id="SSF48452">
    <property type="entry name" value="TPR-like"/>
    <property type="match status" value="1"/>
</dbReference>
<dbReference type="InterPro" id="IPR011990">
    <property type="entry name" value="TPR-like_helical_dom_sf"/>
</dbReference>
<dbReference type="Proteomes" id="UP000217790">
    <property type="component" value="Unassembled WGS sequence"/>
</dbReference>
<feature type="compositionally biased region" description="Low complexity" evidence="1">
    <location>
        <begin position="13"/>
        <end position="29"/>
    </location>
</feature>
<dbReference type="GO" id="GO:0007166">
    <property type="term" value="P:cell surface receptor signaling pathway"/>
    <property type="evidence" value="ECO:0007669"/>
    <property type="project" value="InterPro"/>
</dbReference>
<dbReference type="InParanoid" id="A0A2H3DZN6"/>
<dbReference type="InterPro" id="IPR019734">
    <property type="entry name" value="TPR_rpt"/>
</dbReference>
<dbReference type="InterPro" id="IPR053137">
    <property type="entry name" value="NLR-like"/>
</dbReference>
<dbReference type="PANTHER" id="PTHR46082">
    <property type="entry name" value="ATP/GTP-BINDING PROTEIN-RELATED"/>
    <property type="match status" value="1"/>
</dbReference>
<evidence type="ECO:0000256" key="1">
    <source>
        <dbReference type="SAM" id="MobiDB-lite"/>
    </source>
</evidence>
<dbReference type="Pfam" id="PF13424">
    <property type="entry name" value="TPR_12"/>
    <property type="match status" value="2"/>
</dbReference>
<sequence>MASSYLKRIAHGNASSSSLPASSSSNAPAQAVGSASNDAASVKGKSKFSKFFHRGRRNHTNKTGDVAATSSRSVSPVLQANKSSTTSSQPLANAQTTTTKDSPDTKNLANTSSGNKTANAALILEIVKNICEVLDKVPYVKVVTGLATTAITIIEAVNACKEEWDKVKDNLNKVRDIVFKFRYGRDDSAPLPDDVTDAFRELEICLRKVLDAVIRYRDVSAGRLVLERSALKAEATSCVGCIDMAVKVFQMKVLVGMRLVGDQTHHIVEKILTIVLSTQQGPTPSPSLNLNVLACPAPSQYFTGRESDLRKLSRMLAAPVVTLFSTNSNALSAFVHSFDHSSRFTAIFLDASSVEALSMGLKEIVYNIKPNNSVYQPLLLVLENADPSLQLDQYLPYSLHNPILVTSTNKAVSHFASLACEFELFDSTDQWAADSLYRSIERAFAPLLHVVTIVARGGTGKTQLVLQFVSEDPSRFMHVWFFDATSDATLAAGYQKLSKAASIDESVNDVQDFLEKMQEDWLLIFDNADDPNVELSKYIPRCNHGNIIITSRLTDQMASPGAYLDFSDLEQSDAVNLLLKHAHEDFDINNQQLASYIVDAFGCQALAVATAGAYIASTATCTLSNYLSLFKQKSKQLLNYKMKSFDGYQKTVFNAFQLSFDQLSSSTKLFMQICAFFHHTAIPIELFYRAAAFTDYDLEPEEKENTPAVEELKDFLSLFTHEWSWNDSIDELSRFSLIIYNTGVKALSFHPILYICIQKTIDDKKKLYYIALFLLARGTSDSTTDISYQFRRLLLAHADYIYQNNLCTFLAYNSFGRIFMDAGLWKKAKQIYQKALEHCECYFEKHHLNTLKSMNSLGSIYARLGQLEEANVLQTETLKLHKEVLGEYHPNTLISMGNLASTYCQLGQWEEAKVLQTETLKLCKEVLGEHHPDTLVSMSNLTLTYCQLEQWEEAKVLETETLKLHKEVLGEHHPDTLLFIKNLACVANFEK</sequence>
<dbReference type="OrthoDB" id="1658288at2759"/>
<dbReference type="SUPFAM" id="SSF52540">
    <property type="entry name" value="P-loop containing nucleoside triphosphate hydrolases"/>
    <property type="match status" value="1"/>
</dbReference>
<dbReference type="Gene3D" id="1.20.930.20">
    <property type="entry name" value="Adaptor protein Cbl, N-terminal domain"/>
    <property type="match status" value="1"/>
</dbReference>
<dbReference type="EMBL" id="KZ293654">
    <property type="protein sequence ID" value="PBK94557.1"/>
    <property type="molecule type" value="Genomic_DNA"/>
</dbReference>
<feature type="compositionally biased region" description="Basic residues" evidence="1">
    <location>
        <begin position="44"/>
        <end position="60"/>
    </location>
</feature>
<reference evidence="3" key="1">
    <citation type="journal article" date="2017" name="Nat. Ecol. Evol.">
        <title>Genome expansion and lineage-specific genetic innovations in the forest pathogenic fungi Armillaria.</title>
        <authorList>
            <person name="Sipos G."/>
            <person name="Prasanna A.N."/>
            <person name="Walter M.C."/>
            <person name="O'Connor E."/>
            <person name="Balint B."/>
            <person name="Krizsan K."/>
            <person name="Kiss B."/>
            <person name="Hess J."/>
            <person name="Varga T."/>
            <person name="Slot J."/>
            <person name="Riley R."/>
            <person name="Boka B."/>
            <person name="Rigling D."/>
            <person name="Barry K."/>
            <person name="Lee J."/>
            <person name="Mihaltcheva S."/>
            <person name="LaButti K."/>
            <person name="Lipzen A."/>
            <person name="Waldron R."/>
            <person name="Moloney N.M."/>
            <person name="Sperisen C."/>
            <person name="Kredics L."/>
            <person name="Vagvoelgyi C."/>
            <person name="Patrignani A."/>
            <person name="Fitzpatrick D."/>
            <person name="Nagy I."/>
            <person name="Doyle S."/>
            <person name="Anderson J.B."/>
            <person name="Grigoriev I.V."/>
            <person name="Gueldener U."/>
            <person name="Muensterkoetter M."/>
            <person name="Nagy L.G."/>
        </authorList>
    </citation>
    <scope>NUCLEOTIDE SEQUENCE [LARGE SCALE GENOMIC DNA]</scope>
    <source>
        <strain evidence="3">Ar21-2</strain>
    </source>
</reference>
<dbReference type="InterPro" id="IPR059179">
    <property type="entry name" value="MLKL-like_MCAfunc"/>
</dbReference>
<evidence type="ECO:0000313" key="3">
    <source>
        <dbReference type="Proteomes" id="UP000217790"/>
    </source>
</evidence>
<dbReference type="Gene3D" id="1.25.40.10">
    <property type="entry name" value="Tetratricopeptide repeat domain"/>
    <property type="match status" value="1"/>
</dbReference>
<dbReference type="AlphaFoldDB" id="A0A2H3DZN6"/>
<dbReference type="OMA" id="GTHHENI"/>
<feature type="compositionally biased region" description="Polar residues" evidence="1">
    <location>
        <begin position="68"/>
        <end position="112"/>
    </location>
</feature>
<organism evidence="2 3">
    <name type="scientific">Armillaria gallica</name>
    <name type="common">Bulbous honey fungus</name>
    <name type="synonym">Armillaria bulbosa</name>
    <dbReference type="NCBI Taxonomy" id="47427"/>
    <lineage>
        <taxon>Eukaryota</taxon>
        <taxon>Fungi</taxon>
        <taxon>Dikarya</taxon>
        <taxon>Basidiomycota</taxon>
        <taxon>Agaricomycotina</taxon>
        <taxon>Agaricomycetes</taxon>
        <taxon>Agaricomycetidae</taxon>
        <taxon>Agaricales</taxon>
        <taxon>Marasmiineae</taxon>
        <taxon>Physalacriaceae</taxon>
        <taxon>Armillaria</taxon>
    </lineage>
</organism>
<accession>A0A2H3DZN6</accession>